<name>A0ABW5BQD1_9PROT</name>
<reference evidence="3" key="1">
    <citation type="journal article" date="2019" name="Int. J. Syst. Evol. Microbiol.">
        <title>The Global Catalogue of Microorganisms (GCM) 10K type strain sequencing project: providing services to taxonomists for standard genome sequencing and annotation.</title>
        <authorList>
            <consortium name="The Broad Institute Genomics Platform"/>
            <consortium name="The Broad Institute Genome Sequencing Center for Infectious Disease"/>
            <person name="Wu L."/>
            <person name="Ma J."/>
        </authorList>
    </citation>
    <scope>NUCLEOTIDE SEQUENCE [LARGE SCALE GENOMIC DNA]</scope>
    <source>
        <strain evidence="3">CGMCC 4.7192</strain>
    </source>
</reference>
<dbReference type="SUPFAM" id="SSF53850">
    <property type="entry name" value="Periplasmic binding protein-like II"/>
    <property type="match status" value="1"/>
</dbReference>
<dbReference type="RefSeq" id="WP_380253110.1">
    <property type="nucleotide sequence ID" value="NZ_JBHUII010000008.1"/>
</dbReference>
<dbReference type="PANTHER" id="PTHR42779">
    <property type="entry name" value="PROTEIN YNJB"/>
    <property type="match status" value="1"/>
</dbReference>
<evidence type="ECO:0000256" key="1">
    <source>
        <dbReference type="SAM" id="SignalP"/>
    </source>
</evidence>
<dbReference type="PIRSF" id="PIRSF029172">
    <property type="entry name" value="UCP029172_ABC_sbc_YnjB"/>
    <property type="match status" value="1"/>
</dbReference>
<dbReference type="PANTHER" id="PTHR42779:SF1">
    <property type="entry name" value="PROTEIN YNJB"/>
    <property type="match status" value="1"/>
</dbReference>
<keyword evidence="1" id="KW-0732">Signal</keyword>
<evidence type="ECO:0000313" key="3">
    <source>
        <dbReference type="Proteomes" id="UP001597294"/>
    </source>
</evidence>
<gene>
    <name evidence="2" type="ORF">ACFSKO_15135</name>
</gene>
<proteinExistence type="predicted"/>
<accession>A0ABW5BQD1</accession>
<dbReference type="InterPro" id="IPR006059">
    <property type="entry name" value="SBP"/>
</dbReference>
<comment type="caution">
    <text evidence="2">The sequence shown here is derived from an EMBL/GenBank/DDBJ whole genome shotgun (WGS) entry which is preliminary data.</text>
</comment>
<evidence type="ECO:0000313" key="2">
    <source>
        <dbReference type="EMBL" id="MFD2206960.1"/>
    </source>
</evidence>
<protein>
    <submittedName>
        <fullName evidence="2">ABC transporter substrate-binding protein</fullName>
    </submittedName>
</protein>
<feature type="chain" id="PRO_5047227125" evidence="1">
    <location>
        <begin position="27"/>
        <end position="406"/>
    </location>
</feature>
<dbReference type="Pfam" id="PF13416">
    <property type="entry name" value="SBP_bac_8"/>
    <property type="match status" value="1"/>
</dbReference>
<organism evidence="2 3">
    <name type="scientific">Kiloniella antarctica</name>
    <dbReference type="NCBI Taxonomy" id="1550907"/>
    <lineage>
        <taxon>Bacteria</taxon>
        <taxon>Pseudomonadati</taxon>
        <taxon>Pseudomonadota</taxon>
        <taxon>Alphaproteobacteria</taxon>
        <taxon>Rhodospirillales</taxon>
        <taxon>Kiloniellaceae</taxon>
        <taxon>Kiloniella</taxon>
    </lineage>
</organism>
<dbReference type="EMBL" id="JBHUII010000008">
    <property type="protein sequence ID" value="MFD2206960.1"/>
    <property type="molecule type" value="Genomic_DNA"/>
</dbReference>
<sequence>MARKRIGLMALAAGVFCSLLTQTSAAQIPENWIDIKARAEGQTIYWNAWGGSEQINNYISWVGKELWDKHGITLKHVKVTDTADVVSRVLAEKTADKDSNGTVDLVWINGENFASMKKNGLLFGPFTDKLPNYVLVDTENKATTTMDFTTPVEGLEAPWGMAKFNFIYDSSRIKTTPNSIKEFQNWSEKYPGSFTYPSPPDYLGSTFLKQALLELATDPVILRSKVQDSTIFESTTAPLWAYLDKLHPNLWRSGSQFPVSSAAQQQLLDDGEVSIQLSFNPGAASSLIKSGELAPSVRTFVFEKGTIGNTHFIAIPYNSSNKEAAMVTADFLMSPIAQARKQDPEYWGDDTVLAINKLSADDQKVFSSIELGVATLAPQDLGPTLLEPHPSWMEQIEKEWLKRYGQ</sequence>
<dbReference type="Gene3D" id="3.40.190.10">
    <property type="entry name" value="Periplasmic binding protein-like II"/>
    <property type="match status" value="2"/>
</dbReference>
<feature type="signal peptide" evidence="1">
    <location>
        <begin position="1"/>
        <end position="26"/>
    </location>
</feature>
<dbReference type="InterPro" id="IPR027020">
    <property type="entry name" value="YnjB"/>
</dbReference>
<dbReference type="Proteomes" id="UP001597294">
    <property type="component" value="Unassembled WGS sequence"/>
</dbReference>
<dbReference type="NCBIfam" id="NF008633">
    <property type="entry name" value="PRK11622.1"/>
    <property type="match status" value="1"/>
</dbReference>
<keyword evidence="3" id="KW-1185">Reference proteome</keyword>